<protein>
    <recommendedName>
        <fullName evidence="3">Uridine kinase</fullName>
    </recommendedName>
</protein>
<gene>
    <name evidence="1" type="ORF">HHT355_2598</name>
</gene>
<dbReference type="SUPFAM" id="SSF52540">
    <property type="entry name" value="P-loop containing nucleoside triphosphate hydrolases"/>
    <property type="match status" value="1"/>
</dbReference>
<dbReference type="InterPro" id="IPR027417">
    <property type="entry name" value="P-loop_NTPase"/>
</dbReference>
<dbReference type="AlphaFoldDB" id="A0A0H5SLU7"/>
<keyword evidence="2" id="KW-1185">Reference proteome</keyword>
<evidence type="ECO:0008006" key="3">
    <source>
        <dbReference type="Google" id="ProtNLM"/>
    </source>
</evidence>
<evidence type="ECO:0000313" key="1">
    <source>
        <dbReference type="EMBL" id="CRZ35781.1"/>
    </source>
</evidence>
<dbReference type="EMBL" id="CVTD020000028">
    <property type="protein sequence ID" value="CRZ35781.1"/>
    <property type="molecule type" value="Genomic_DNA"/>
</dbReference>
<dbReference type="Proteomes" id="UP000236497">
    <property type="component" value="Unassembled WGS sequence"/>
</dbReference>
<dbReference type="Gene3D" id="3.40.50.300">
    <property type="entry name" value="P-loop containing nucleotide triphosphate hydrolases"/>
    <property type="match status" value="1"/>
</dbReference>
<name>A0A0H5SLU7_HERHM</name>
<dbReference type="RefSeq" id="WP_242967680.1">
    <property type="nucleotide sequence ID" value="NZ_CVTD020000028.1"/>
</dbReference>
<sequence length="208" mass="24777">MDKMKSELKICESCIMRFKPVVNAIEVILKETDKDPVLVAIDGKCASGKTTLGYYLQQIFDCNLFHMDDFFLQAHQRTKERLEEPGGNVDYERFKAEVLMPLLEKKPVKYRTFNCSLLMIDKEYDISPRRLNIIEGSYSQHPYFENPYDLRVFMDIDTKAQTDNIRKRNGEDGLEIFLNKWIPMENRYFDYFKVRENSQIVIEWKELR</sequence>
<reference evidence="1 2" key="1">
    <citation type="submission" date="2015-06" db="EMBL/GenBank/DDBJ databases">
        <authorList>
            <person name="Wibberg Daniel"/>
        </authorList>
    </citation>
    <scope>NUCLEOTIDE SEQUENCE [LARGE SCALE GENOMIC DNA]</scope>
    <source>
        <strain evidence="1 2">T3/55T</strain>
    </source>
</reference>
<proteinExistence type="predicted"/>
<organism evidence="1 2">
    <name type="scientific">Herbinix hemicellulosilytica</name>
    <dbReference type="NCBI Taxonomy" id="1564487"/>
    <lineage>
        <taxon>Bacteria</taxon>
        <taxon>Bacillati</taxon>
        <taxon>Bacillota</taxon>
        <taxon>Clostridia</taxon>
        <taxon>Lachnospirales</taxon>
        <taxon>Lachnospiraceae</taxon>
        <taxon>Herbinix</taxon>
    </lineage>
</organism>
<accession>A0A0H5SLU7</accession>
<evidence type="ECO:0000313" key="2">
    <source>
        <dbReference type="Proteomes" id="UP000236497"/>
    </source>
</evidence>